<feature type="region of interest" description="Disordered" evidence="1">
    <location>
        <begin position="1"/>
        <end position="233"/>
    </location>
</feature>
<dbReference type="InterPro" id="IPR001005">
    <property type="entry name" value="SANT/Myb"/>
</dbReference>
<keyword evidence="4" id="KW-1185">Reference proteome</keyword>
<comment type="caution">
    <text evidence="3">The sequence shown here is derived from an EMBL/GenBank/DDBJ whole genome shotgun (WGS) entry which is preliminary data.</text>
</comment>
<feature type="compositionally biased region" description="Basic and acidic residues" evidence="1">
    <location>
        <begin position="144"/>
        <end position="155"/>
    </location>
</feature>
<reference evidence="3 4" key="1">
    <citation type="journal article" date="2024" name="IMA Fungus">
        <title>IMA Genome - F19 : A genome assembly and annotation guide to empower mycologists, including annotated draft genome sequences of Ceratocystis pirilliformis, Diaporthe australafricana, Fusarium ophioides, Paecilomyces lecythidis, and Sporothrix stenoceras.</title>
        <authorList>
            <person name="Aylward J."/>
            <person name="Wilson A.M."/>
            <person name="Visagie C.M."/>
            <person name="Spraker J."/>
            <person name="Barnes I."/>
            <person name="Buitendag C."/>
            <person name="Ceriani C."/>
            <person name="Del Mar Angel L."/>
            <person name="du Plessis D."/>
            <person name="Fuchs T."/>
            <person name="Gasser K."/>
            <person name="Kramer D."/>
            <person name="Li W."/>
            <person name="Munsamy K."/>
            <person name="Piso A."/>
            <person name="Price J.L."/>
            <person name="Sonnekus B."/>
            <person name="Thomas C."/>
            <person name="van der Nest A."/>
            <person name="van Dijk A."/>
            <person name="van Heerden A."/>
            <person name="van Vuuren N."/>
            <person name="Yilmaz N."/>
            <person name="Duong T.A."/>
            <person name="van der Merwe N.A."/>
            <person name="Wingfield M.J."/>
            <person name="Wingfield B.D."/>
        </authorList>
    </citation>
    <scope>NUCLEOTIDE SEQUENCE [LARGE SCALE GENOMIC DNA]</scope>
    <source>
        <strain evidence="3 4">CMW 18167</strain>
    </source>
</reference>
<name>A0ABR3Y444_9EURO</name>
<gene>
    <name evidence="3" type="ORF">Plec18167_003031</name>
</gene>
<protein>
    <recommendedName>
        <fullName evidence="2">Myb-like domain-containing protein</fullName>
    </recommendedName>
</protein>
<feature type="compositionally biased region" description="Low complexity" evidence="1">
    <location>
        <begin position="170"/>
        <end position="195"/>
    </location>
</feature>
<sequence>MAGSGRQSLRRRKRDSTARTVDLLNGLTGDDTPPPSSSHNIIPEAPQSTAARQASPDEDHHNAKSAEPVPPSNNESAEDGVAEESSHGSDASDSDDLPSIARLFELRKGESEEPPAASDPESETSSSDSPGYIELLPPSYFSNEEERREDKDQQEKLQPLVEVAVPQLSSPPASSSSAYSPSSEQPESETSSAEEQSQEDSDVEMDMRPSEVANNDSGSESHREASTAEETPDPLFLEASRFLDLEDNWSVLVQRAPELGDFAEDRYADRFENVNGLLEELILLYSDPANQYSSGHRVPSDVAHNLIQAIFDEAMGFLNKACRDAKKLQTRDSQTGRRPLSAADLVDTFEAHVVPTLTLATCEGLRAHYADGKLRGFGDLMHAVKVLYRLCERISNLRTEGCLDCSARSKFLRTPVKKILTALQHEMAWKLRQEAPPPKRKRPNTPEVIELDSNGAISPVRGSRGRWTHEEGEALLDGLKLYQEKLESGENNSYRLLRTGPDRYRQIIKHYGQRLKGRTVADLQEKAREIRDNYRPVIQEQLRNYRGREQWAWLLSA</sequence>
<feature type="domain" description="Myb-like" evidence="2">
    <location>
        <begin position="463"/>
        <end position="533"/>
    </location>
</feature>
<organism evidence="3 4">
    <name type="scientific">Paecilomyces lecythidis</name>
    <dbReference type="NCBI Taxonomy" id="3004212"/>
    <lineage>
        <taxon>Eukaryota</taxon>
        <taxon>Fungi</taxon>
        <taxon>Dikarya</taxon>
        <taxon>Ascomycota</taxon>
        <taxon>Pezizomycotina</taxon>
        <taxon>Eurotiomycetes</taxon>
        <taxon>Eurotiomycetidae</taxon>
        <taxon>Eurotiales</taxon>
        <taxon>Thermoascaceae</taxon>
        <taxon>Paecilomyces</taxon>
    </lineage>
</organism>
<dbReference type="EMBL" id="JAVDPF010000006">
    <property type="protein sequence ID" value="KAL1882613.1"/>
    <property type="molecule type" value="Genomic_DNA"/>
</dbReference>
<accession>A0ABR3Y444</accession>
<proteinExistence type="predicted"/>
<evidence type="ECO:0000313" key="4">
    <source>
        <dbReference type="Proteomes" id="UP001583193"/>
    </source>
</evidence>
<dbReference type="Gene3D" id="1.10.10.60">
    <property type="entry name" value="Homeodomain-like"/>
    <property type="match status" value="1"/>
</dbReference>
<dbReference type="SMART" id="SM00717">
    <property type="entry name" value="SANT"/>
    <property type="match status" value="1"/>
</dbReference>
<evidence type="ECO:0000313" key="3">
    <source>
        <dbReference type="EMBL" id="KAL1882613.1"/>
    </source>
</evidence>
<evidence type="ECO:0000256" key="1">
    <source>
        <dbReference type="SAM" id="MobiDB-lite"/>
    </source>
</evidence>
<evidence type="ECO:0000259" key="2">
    <source>
        <dbReference type="SMART" id="SM00717"/>
    </source>
</evidence>
<feature type="compositionally biased region" description="Low complexity" evidence="1">
    <location>
        <begin position="114"/>
        <end position="130"/>
    </location>
</feature>
<dbReference type="CDD" id="cd00167">
    <property type="entry name" value="SANT"/>
    <property type="match status" value="1"/>
</dbReference>
<feature type="compositionally biased region" description="Basic and acidic residues" evidence="1">
    <location>
        <begin position="55"/>
        <end position="64"/>
    </location>
</feature>
<dbReference type="Proteomes" id="UP001583193">
    <property type="component" value="Unassembled WGS sequence"/>
</dbReference>